<dbReference type="PANTHER" id="PTHR19862">
    <property type="entry name" value="WD REPEAT-CONTAINING PROTEIN 48"/>
    <property type="match status" value="1"/>
</dbReference>
<feature type="compositionally biased region" description="Polar residues" evidence="1">
    <location>
        <begin position="302"/>
        <end position="315"/>
    </location>
</feature>
<reference evidence="4" key="1">
    <citation type="journal article" date="2016" name="Nat. Commun.">
        <title>The Gonium pectorale genome demonstrates co-option of cell cycle regulation during the evolution of multicellularity.</title>
        <authorList>
            <person name="Hanschen E.R."/>
            <person name="Marriage T.N."/>
            <person name="Ferris P.J."/>
            <person name="Hamaji T."/>
            <person name="Toyoda A."/>
            <person name="Fujiyama A."/>
            <person name="Neme R."/>
            <person name="Noguchi H."/>
            <person name="Minakuchi Y."/>
            <person name="Suzuki M."/>
            <person name="Kawai-Toyooka H."/>
            <person name="Smith D.R."/>
            <person name="Sparks H."/>
            <person name="Anderson J."/>
            <person name="Bakaric R."/>
            <person name="Luria V."/>
            <person name="Karger A."/>
            <person name="Kirschner M.W."/>
            <person name="Durand P.M."/>
            <person name="Michod R.E."/>
            <person name="Nozaki H."/>
            <person name="Olson B.J."/>
        </authorList>
    </citation>
    <scope>NUCLEOTIDE SEQUENCE [LARGE SCALE GENOMIC DNA]</scope>
    <source>
        <strain evidence="4">NIES-2863</strain>
    </source>
</reference>
<dbReference type="Proteomes" id="UP000075714">
    <property type="component" value="Unassembled WGS sequence"/>
</dbReference>
<proteinExistence type="predicted"/>
<evidence type="ECO:0000313" key="3">
    <source>
        <dbReference type="EMBL" id="KXZ47169.1"/>
    </source>
</evidence>
<keyword evidence="4" id="KW-1185">Reference proteome</keyword>
<evidence type="ECO:0000256" key="1">
    <source>
        <dbReference type="SAM" id="MobiDB-lite"/>
    </source>
</evidence>
<gene>
    <name evidence="3" type="ORF">GPECTOR_37g175</name>
</gene>
<keyword evidence="2" id="KW-0472">Membrane</keyword>
<keyword evidence="2" id="KW-1133">Transmembrane helix</keyword>
<keyword evidence="2" id="KW-0812">Transmembrane</keyword>
<sequence length="542" mass="58348">MGLPIRQDVLPFKVNVSVLPVAELEASSGSGSPVPGVDVRPSPQHAWQDAAVAHLDAGVAYGSSTVVDVANGTAVWPHLTIHGWPGEYVLVLNATSEKDPELNKVAIIHVQYYIIITRLPVAYPDVITKLSGIVSAATGAESTIAFSYSCLFPEQPSGGQARVQLLGALLVPCATVAMCLAAWALRYMFANSARWRRSSNLRRSDLRQITADLEPMFSKLFVDEGSESPSPQQRRSELGDVVLQLRDQEEAEVLKTPRQQRASPGGSSRRRTSPVAGAKAEAIPRGKSASPGGGEALKAAAISSTSRDAGGSTTPKGKCAVHKPGTKASTNAADHAGGTPRDKLTSPRDGAPSPREVAVPLEGKLGSGSKQHAGALTSPSPTRSSSRSFRRLVSSKFSRIARSLSDSFNRSRLISTLVRLDEAMGVRQQLGVVFIIAVFILYPGWAQAALSVFACYLIDDRSGPFPDRQQAAWRYGYWIRDMAQECYSGVHLSLYVPIGIAAVILVCLAPPAGSFALLWFHRGKLTRTDIRRRYGFLYTRYK</sequence>
<dbReference type="GO" id="GO:0043130">
    <property type="term" value="F:ubiquitin binding"/>
    <property type="evidence" value="ECO:0007669"/>
    <property type="project" value="TreeGrafter"/>
</dbReference>
<dbReference type="PANTHER" id="PTHR19862:SF14">
    <property type="entry name" value="WD REPEAT-CONTAINING PROTEIN 48"/>
    <property type="match status" value="1"/>
</dbReference>
<feature type="transmembrane region" description="Helical" evidence="2">
    <location>
        <begin position="432"/>
        <end position="458"/>
    </location>
</feature>
<organism evidence="3 4">
    <name type="scientific">Gonium pectorale</name>
    <name type="common">Green alga</name>
    <dbReference type="NCBI Taxonomy" id="33097"/>
    <lineage>
        <taxon>Eukaryota</taxon>
        <taxon>Viridiplantae</taxon>
        <taxon>Chlorophyta</taxon>
        <taxon>core chlorophytes</taxon>
        <taxon>Chlorophyceae</taxon>
        <taxon>CS clade</taxon>
        <taxon>Chlamydomonadales</taxon>
        <taxon>Volvocaceae</taxon>
        <taxon>Gonium</taxon>
    </lineage>
</organism>
<dbReference type="GO" id="GO:0000724">
    <property type="term" value="P:double-strand break repair via homologous recombination"/>
    <property type="evidence" value="ECO:0007669"/>
    <property type="project" value="TreeGrafter"/>
</dbReference>
<feature type="transmembrane region" description="Helical" evidence="2">
    <location>
        <begin position="165"/>
        <end position="189"/>
    </location>
</feature>
<evidence type="ECO:0000313" key="4">
    <source>
        <dbReference type="Proteomes" id="UP000075714"/>
    </source>
</evidence>
<feature type="compositionally biased region" description="Low complexity" evidence="1">
    <location>
        <begin position="376"/>
        <end position="388"/>
    </location>
</feature>
<evidence type="ECO:0000256" key="2">
    <source>
        <dbReference type="SAM" id="Phobius"/>
    </source>
</evidence>
<name>A0A150GBG8_GONPE</name>
<accession>A0A150GBG8</accession>
<protein>
    <submittedName>
        <fullName evidence="3">Uncharacterized protein</fullName>
    </submittedName>
</protein>
<dbReference type="AlphaFoldDB" id="A0A150GBG8"/>
<feature type="transmembrane region" description="Helical" evidence="2">
    <location>
        <begin position="494"/>
        <end position="520"/>
    </location>
</feature>
<feature type="region of interest" description="Disordered" evidence="1">
    <location>
        <begin position="250"/>
        <end position="388"/>
    </location>
</feature>
<dbReference type="InterPro" id="IPR051246">
    <property type="entry name" value="WDR48"/>
</dbReference>
<comment type="caution">
    <text evidence="3">The sequence shown here is derived from an EMBL/GenBank/DDBJ whole genome shotgun (WGS) entry which is preliminary data.</text>
</comment>
<dbReference type="EMBL" id="LSYV01000038">
    <property type="protein sequence ID" value="KXZ47169.1"/>
    <property type="molecule type" value="Genomic_DNA"/>
</dbReference>